<reference evidence="1" key="1">
    <citation type="submission" date="2021-06" db="EMBL/GenBank/DDBJ databases">
        <authorList>
            <person name="Hodson N. C."/>
            <person name="Mongue J. A."/>
            <person name="Jaron S. K."/>
        </authorList>
    </citation>
    <scope>NUCLEOTIDE SEQUENCE</scope>
</reference>
<name>A0A8J2L9M3_9HEXA</name>
<accession>A0A8J2L9M3</accession>
<gene>
    <name evidence="1" type="ORF">AFUS01_LOCUS29010</name>
</gene>
<comment type="caution">
    <text evidence="1">The sequence shown here is derived from an EMBL/GenBank/DDBJ whole genome shotgun (WGS) entry which is preliminary data.</text>
</comment>
<dbReference type="EMBL" id="CAJVCH010422601">
    <property type="protein sequence ID" value="CAG7818509.1"/>
    <property type="molecule type" value="Genomic_DNA"/>
</dbReference>
<evidence type="ECO:0000313" key="1">
    <source>
        <dbReference type="EMBL" id="CAG7818509.1"/>
    </source>
</evidence>
<proteinExistence type="predicted"/>
<sequence length="83" mass="9445">MTRRSEVTYQIRDTFASSSSSTPATSPHPSPIHFVEGRNGWAPSSCSSSGSFFFQHRSRNLLIISTLRHPYLKCYMVKVHKKK</sequence>
<organism evidence="1 2">
    <name type="scientific">Allacma fusca</name>
    <dbReference type="NCBI Taxonomy" id="39272"/>
    <lineage>
        <taxon>Eukaryota</taxon>
        <taxon>Metazoa</taxon>
        <taxon>Ecdysozoa</taxon>
        <taxon>Arthropoda</taxon>
        <taxon>Hexapoda</taxon>
        <taxon>Collembola</taxon>
        <taxon>Symphypleona</taxon>
        <taxon>Sminthuridae</taxon>
        <taxon>Allacma</taxon>
    </lineage>
</organism>
<dbReference type="AlphaFoldDB" id="A0A8J2L9M3"/>
<evidence type="ECO:0000313" key="2">
    <source>
        <dbReference type="Proteomes" id="UP000708208"/>
    </source>
</evidence>
<dbReference type="Proteomes" id="UP000708208">
    <property type="component" value="Unassembled WGS sequence"/>
</dbReference>
<keyword evidence="2" id="KW-1185">Reference proteome</keyword>
<protein>
    <submittedName>
        <fullName evidence="1">Uncharacterized protein</fullName>
    </submittedName>
</protein>